<dbReference type="Gene3D" id="2.20.25.10">
    <property type="match status" value="1"/>
</dbReference>
<dbReference type="EMBL" id="CP036402">
    <property type="protein sequence ID" value="QBI19204.1"/>
    <property type="molecule type" value="Genomic_DNA"/>
</dbReference>
<organism evidence="2 3">
    <name type="scientific">Egibacter rhizosphaerae</name>
    <dbReference type="NCBI Taxonomy" id="1670831"/>
    <lineage>
        <taxon>Bacteria</taxon>
        <taxon>Bacillati</taxon>
        <taxon>Actinomycetota</taxon>
        <taxon>Nitriliruptoria</taxon>
        <taxon>Egibacterales</taxon>
        <taxon>Egibacteraceae</taxon>
        <taxon>Egibacter</taxon>
    </lineage>
</organism>
<proteinExistence type="inferred from homology"/>
<comment type="similarity">
    <text evidence="1">Belongs to the UPF0434 family.</text>
</comment>
<dbReference type="KEGG" id="erz:ER308_06390"/>
<dbReference type="InterPro" id="IPR005651">
    <property type="entry name" value="Trm112-like"/>
</dbReference>
<dbReference type="RefSeq" id="WP_131154201.1">
    <property type="nucleotide sequence ID" value="NZ_CP036402.1"/>
</dbReference>
<accession>A0A411YDB2</accession>
<dbReference type="OrthoDB" id="9812205at2"/>
<dbReference type="Proteomes" id="UP000291469">
    <property type="component" value="Chromosome"/>
</dbReference>
<protein>
    <recommendedName>
        <fullName evidence="1">UPF0434 protein ER308_06390</fullName>
    </recommendedName>
</protein>
<gene>
    <name evidence="2" type="ORF">ER308_06390</name>
</gene>
<dbReference type="AlphaFoldDB" id="A0A411YDB2"/>
<dbReference type="Pfam" id="PF03966">
    <property type="entry name" value="Trm112p"/>
    <property type="match status" value="1"/>
</dbReference>
<dbReference type="HAMAP" id="MF_01187">
    <property type="entry name" value="UPF0434"/>
    <property type="match status" value="1"/>
</dbReference>
<reference evidence="2 3" key="1">
    <citation type="submission" date="2019-01" db="EMBL/GenBank/DDBJ databases">
        <title>Egibacter rhizosphaerae EGI 80759T.</title>
        <authorList>
            <person name="Chen D.-D."/>
            <person name="Tian Y."/>
            <person name="Jiao J.-Y."/>
            <person name="Zhang X.-T."/>
            <person name="Zhang Y.-G."/>
            <person name="Zhang Y."/>
            <person name="Xiao M."/>
            <person name="Shu W.-S."/>
            <person name="Li W.-J."/>
        </authorList>
    </citation>
    <scope>NUCLEOTIDE SEQUENCE [LARGE SCALE GENOMIC DNA]</scope>
    <source>
        <strain evidence="2 3">EGI 80759</strain>
    </source>
</reference>
<evidence type="ECO:0000256" key="1">
    <source>
        <dbReference type="HAMAP-Rule" id="MF_01187"/>
    </source>
</evidence>
<name>A0A411YDB2_9ACTN</name>
<keyword evidence="3" id="KW-1185">Reference proteome</keyword>
<dbReference type="SUPFAM" id="SSF158997">
    <property type="entry name" value="Trm112p-like"/>
    <property type="match status" value="1"/>
</dbReference>
<sequence length="62" mass="6779">MPAVSRDLVELLVCPACRGAIEYKERRDLIICTACDRRYPVRDGIPVMLVEEATQPSGGGTS</sequence>
<dbReference type="PANTHER" id="PTHR33505">
    <property type="entry name" value="ZGC:162634"/>
    <property type="match status" value="1"/>
</dbReference>
<evidence type="ECO:0000313" key="3">
    <source>
        <dbReference type="Proteomes" id="UP000291469"/>
    </source>
</evidence>
<evidence type="ECO:0000313" key="2">
    <source>
        <dbReference type="EMBL" id="QBI19204.1"/>
    </source>
</evidence>
<dbReference type="GO" id="GO:0005829">
    <property type="term" value="C:cytosol"/>
    <property type="evidence" value="ECO:0007669"/>
    <property type="project" value="TreeGrafter"/>
</dbReference>
<dbReference type="PANTHER" id="PTHR33505:SF4">
    <property type="entry name" value="PROTEIN PREY, MITOCHONDRIAL"/>
    <property type="match status" value="1"/>
</dbReference>